<name>A0AAD5YPI0_9AGAR</name>
<organism evidence="1 2">
    <name type="scientific">Leucocoprinus birnbaumii</name>
    <dbReference type="NCBI Taxonomy" id="56174"/>
    <lineage>
        <taxon>Eukaryota</taxon>
        <taxon>Fungi</taxon>
        <taxon>Dikarya</taxon>
        <taxon>Basidiomycota</taxon>
        <taxon>Agaricomycotina</taxon>
        <taxon>Agaricomycetes</taxon>
        <taxon>Agaricomycetidae</taxon>
        <taxon>Agaricales</taxon>
        <taxon>Agaricineae</taxon>
        <taxon>Agaricaceae</taxon>
        <taxon>Leucocoprinus</taxon>
    </lineage>
</organism>
<evidence type="ECO:0000313" key="1">
    <source>
        <dbReference type="EMBL" id="KAJ3551946.1"/>
    </source>
</evidence>
<reference evidence="1" key="1">
    <citation type="submission" date="2022-07" db="EMBL/GenBank/DDBJ databases">
        <title>Genome Sequence of Leucocoprinus birnbaumii.</title>
        <authorList>
            <person name="Buettner E."/>
        </authorList>
    </citation>
    <scope>NUCLEOTIDE SEQUENCE</scope>
    <source>
        <strain evidence="1">VT141</strain>
    </source>
</reference>
<comment type="caution">
    <text evidence="1">The sequence shown here is derived from an EMBL/GenBank/DDBJ whole genome shotgun (WGS) entry which is preliminary data.</text>
</comment>
<gene>
    <name evidence="1" type="ORF">NP233_g12985</name>
</gene>
<evidence type="ECO:0000313" key="2">
    <source>
        <dbReference type="Proteomes" id="UP001213000"/>
    </source>
</evidence>
<keyword evidence="2" id="KW-1185">Reference proteome</keyword>
<sequence length="74" mass="7799">MGRVSLTGATLFATTPLEQKIRPSAVCLPLLYPPAAHTSQATLASTSDPQDVVIQLDFSSLAIQVAEFAHSCLT</sequence>
<protein>
    <submittedName>
        <fullName evidence="1">Uncharacterized protein</fullName>
    </submittedName>
</protein>
<proteinExistence type="predicted"/>
<dbReference type="EMBL" id="JANIEX010002126">
    <property type="protein sequence ID" value="KAJ3551946.1"/>
    <property type="molecule type" value="Genomic_DNA"/>
</dbReference>
<dbReference type="Proteomes" id="UP001213000">
    <property type="component" value="Unassembled WGS sequence"/>
</dbReference>
<dbReference type="AlphaFoldDB" id="A0AAD5YPI0"/>
<accession>A0AAD5YPI0</accession>